<gene>
    <name evidence="1" type="ORF">LCGC14_2242460</name>
</gene>
<organism evidence="1">
    <name type="scientific">marine sediment metagenome</name>
    <dbReference type="NCBI Taxonomy" id="412755"/>
    <lineage>
        <taxon>unclassified sequences</taxon>
        <taxon>metagenomes</taxon>
        <taxon>ecological metagenomes</taxon>
    </lineage>
</organism>
<dbReference type="EMBL" id="LAZR01030396">
    <property type="protein sequence ID" value="KKL56733.1"/>
    <property type="molecule type" value="Genomic_DNA"/>
</dbReference>
<sequence>MKLCYTCKIEKSIESFSKNKMRKDGRLDRCKECESKHYYKRMQSPKFREARREQWRRTSPTPRARRNACLMVRKRYATELGKKKVQANNKLKYEVRQGRILRPDKCQKCGKACKPDGHHWDYDLPLDVIWLCKMCHNALHRAQGLKAKANPENA</sequence>
<protein>
    <submittedName>
        <fullName evidence="1">Uncharacterized protein</fullName>
    </submittedName>
</protein>
<dbReference type="AlphaFoldDB" id="A0A0F9D4P5"/>
<proteinExistence type="predicted"/>
<evidence type="ECO:0000313" key="1">
    <source>
        <dbReference type="EMBL" id="KKL56733.1"/>
    </source>
</evidence>
<comment type="caution">
    <text evidence="1">The sequence shown here is derived from an EMBL/GenBank/DDBJ whole genome shotgun (WGS) entry which is preliminary data.</text>
</comment>
<reference evidence="1" key="1">
    <citation type="journal article" date="2015" name="Nature">
        <title>Complex archaea that bridge the gap between prokaryotes and eukaryotes.</title>
        <authorList>
            <person name="Spang A."/>
            <person name="Saw J.H."/>
            <person name="Jorgensen S.L."/>
            <person name="Zaremba-Niedzwiedzka K."/>
            <person name="Martijn J."/>
            <person name="Lind A.E."/>
            <person name="van Eijk R."/>
            <person name="Schleper C."/>
            <person name="Guy L."/>
            <person name="Ettema T.J."/>
        </authorList>
    </citation>
    <scope>NUCLEOTIDE SEQUENCE</scope>
</reference>
<name>A0A0F9D4P5_9ZZZZ</name>
<accession>A0A0F9D4P5</accession>